<feature type="domain" description="SEC7" evidence="10">
    <location>
        <begin position="625"/>
        <end position="812"/>
    </location>
</feature>
<proteinExistence type="predicted"/>
<dbReference type="InterPro" id="IPR016024">
    <property type="entry name" value="ARM-type_fold"/>
</dbReference>
<sequence length="1774" mass="197073">MATEGRAAKTHTKLEKVVAPALEKVIKSSSWGKHRKLVQEAKSAIDKLSGSDLEAAASAFESPLYGDNGLCYSAANAELILQPLIGACETQAPRVVEPALDCLQKLIAHGHLRGDMDSLTPDNKLLLEVMEGVCKCYDMAEEGIELLVMKTLLSAVTSTSLRVHGDSLLKAVRTCYNIYLGSKSPVNQTTAKASLTQMIVIVFQRMEADSSTVAVQPIVVADLMEPAERSNTDTNVTQFVQGFITKVVQDIEGVISPAPVLKTMKSMRYDGAFDTATSADSSNSNDILGATDKDMLDAKYWELNMYKSVLDQNRKGGELADAEMDKEGDADVQINNKLRRDAFLVFRALCKLSMKNAPQEGLADPFAIRGKIVALELLKIMLENAGTVFRTSDRFLGAIKQYLCLSLLKNSASSMMNIFQLSCSIFMSLVSRFRAGLKAEIGVFFPMIVLRVLENVAHPNFSQKTIVLRFLEKLCVDPQILVDIFVNYDCDVDSSNIFERMVNGLLKTAQGVPNGAETSLNPVQDAALKLAAIKCLVGVLRSMGNWLNRQLRLTDSSPYIKSNDVEDTTSEAGDAISASALPPAPASETGEESGEKVDDKHGDKNGDVSSTSEGRPAEETSEAAIFEQRRAYKLEVQEGISLFNKKPRKGIEFLINSHKVGETPEEVAKFLRNGTGLDKAMIGDYLGEKEDFSLKVMHAYVDSFNFQGMEFDESIRAFLSGFRLPGEAQKIDRIMEKFAERFTKCNPRAFSSADTAYVLAYSVILLNTDAHSPMVKVKMSKAEFFRNNRGIDDGRDIPEDFMSGLYDRIVSNEIKMKADALAPSKQQPANLNRILGLDAILNIVVRKPREDSKVMETSDDVIRHMQEQFKAKAGKSESVYYAASDVELLRPMVDVTWAPMLVAFSVPLDKSEDEVVTFQCLEGFRHAVHITAVLCMRTQRDAFLTSLAKFTSLHSAADIKQKNIDAIKAIISIADEDGNYLQDAWEHILTCVSRFEHLHLIGEGAPPDATFFAAPQNEGDRRHSVKGPVLPVLRRKTQGKLQYAAAAARRGSYDSAGVGGGSAGVVTTEQMNNLVSNLNMLEQIGSFEVNKIFTRSQRLNSEAIVDFVKALCKVSMEELRSPSDPRVFSLTKIVEISHFNMTRIRLVWSKMWSVLADYFVTVGCSDNLSVAMYAMDSLRQLAMKFLDRDELANFNFQNEFMKPFVIVMRKSSSVEIRELIIRCVSQMVFARVGNVKSGWKIMFMVFTTAATDEHKSIVLLAFETIEKIVREYFPYITETETTTFTDCVNCLIAFTNSRFNKDVSLNAIAFLRFCALKLAEGELGAAARSKSGRSLASPEDKDSLTFTDKDDHLYFWFPLLAGLSELTFDPRPDIRKSALEVLFDTLRFHGDKFSAGLWEKVFDSVLFPIFDYVRRATDAAHNGETEKEQAELEMDAWLYETCTLALQLVVDLFVKFYPVVNPLLGRVLSLLTGFIKRPHQSLAAIGVAAFVRLMSNGGTLFSDEKWEEVLKGLHEAALETLPDLAHLVSVAQEEQSNHMVRNSVSSRAESQDGHEPTVEMHNLIQDVKCRTAVQLLLVQAMTEMYNSHGAQLSAGNTMQLLDTLHTVAVHAHKVNGDHALRQQLQELRLMPDPPLLRLESEAYQAYLAMLQHLPMDKPSLAKDVEVETRLVELCEEVLRLYISISTSTDESIQKPRWVVPLGSARRRELVSRAPLVVATLQAVSGLKDASFEQYLVRFFPLLAELISCEHGSGEVQLALSDMFSNWIGPILLQA</sequence>
<dbReference type="GO" id="GO:0032012">
    <property type="term" value="P:regulation of ARF protein signal transduction"/>
    <property type="evidence" value="ECO:0007669"/>
    <property type="project" value="InterPro"/>
</dbReference>
<dbReference type="FunFam" id="1.10.220.20:FF:000002">
    <property type="entry name" value="Brefeldin A-inhibited guanine nucleotide-exchange protein 1"/>
    <property type="match status" value="1"/>
</dbReference>
<dbReference type="Pfam" id="PF01369">
    <property type="entry name" value="Sec7"/>
    <property type="match status" value="1"/>
</dbReference>
<comment type="subcellular location">
    <subcellularLocation>
        <location evidence="2">Cytoplasm</location>
        <location evidence="2">Cytosol</location>
    </subcellularLocation>
    <subcellularLocation>
        <location evidence="1">Membrane</location>
        <topology evidence="1">Peripheral membrane protein</topology>
        <orientation evidence="1">Cytoplasmic side</orientation>
    </subcellularLocation>
</comment>
<comment type="subunit">
    <text evidence="3">Homodimer.</text>
</comment>
<evidence type="ECO:0000256" key="3">
    <source>
        <dbReference type="ARBA" id="ARBA00011738"/>
    </source>
</evidence>
<dbReference type="SUPFAM" id="SSF48425">
    <property type="entry name" value="Sec7 domain"/>
    <property type="match status" value="1"/>
</dbReference>
<evidence type="ECO:0000256" key="7">
    <source>
        <dbReference type="ARBA" id="ARBA00022927"/>
    </source>
</evidence>
<evidence type="ECO:0000256" key="5">
    <source>
        <dbReference type="ARBA" id="ARBA00022490"/>
    </source>
</evidence>
<dbReference type="InterPro" id="IPR032817">
    <property type="entry name" value="Mon2_C"/>
</dbReference>
<dbReference type="Pfam" id="PF16206">
    <property type="entry name" value="Mon2_C"/>
    <property type="match status" value="1"/>
</dbReference>
<dbReference type="SMART" id="SM00222">
    <property type="entry name" value="Sec7"/>
    <property type="match status" value="1"/>
</dbReference>
<dbReference type="GO" id="GO:0015031">
    <property type="term" value="P:protein transport"/>
    <property type="evidence" value="ECO:0007669"/>
    <property type="project" value="UniProtKB-KW"/>
</dbReference>
<dbReference type="EMBL" id="CM026432">
    <property type="protein sequence ID" value="KAG0556368.1"/>
    <property type="molecule type" value="Genomic_DNA"/>
</dbReference>
<keyword evidence="6" id="KW-0344">Guanine-nucleotide releasing factor</keyword>
<dbReference type="InterPro" id="IPR032691">
    <property type="entry name" value="Mon2/Sec7/BIG1-like_HUS"/>
</dbReference>
<reference evidence="11 12" key="1">
    <citation type="submission" date="2020-06" db="EMBL/GenBank/DDBJ databases">
        <title>WGS assembly of Ceratodon purpureus strain R40.</title>
        <authorList>
            <person name="Carey S.B."/>
            <person name="Jenkins J."/>
            <person name="Shu S."/>
            <person name="Lovell J.T."/>
            <person name="Sreedasyam A."/>
            <person name="Maumus F."/>
            <person name="Tiley G.P."/>
            <person name="Fernandez-Pozo N."/>
            <person name="Barry K."/>
            <person name="Chen C."/>
            <person name="Wang M."/>
            <person name="Lipzen A."/>
            <person name="Daum C."/>
            <person name="Saski C.A."/>
            <person name="Payton A.C."/>
            <person name="Mcbreen J.C."/>
            <person name="Conrad R.E."/>
            <person name="Kollar L.M."/>
            <person name="Olsson S."/>
            <person name="Huttunen S."/>
            <person name="Landis J.B."/>
            <person name="Wickett N.J."/>
            <person name="Johnson M.G."/>
            <person name="Rensing S.A."/>
            <person name="Grimwood J."/>
            <person name="Schmutz J."/>
            <person name="Mcdaniel S.F."/>
        </authorList>
    </citation>
    <scope>NUCLEOTIDE SEQUENCE [LARGE SCALE GENOMIC DNA]</scope>
    <source>
        <strain evidence="11 12">R40</strain>
    </source>
</reference>
<dbReference type="PROSITE" id="PS50190">
    <property type="entry name" value="SEC7"/>
    <property type="match status" value="1"/>
</dbReference>
<protein>
    <recommendedName>
        <fullName evidence="10">SEC7 domain-containing protein</fullName>
    </recommendedName>
</protein>
<evidence type="ECO:0000256" key="9">
    <source>
        <dbReference type="SAM" id="MobiDB-lite"/>
    </source>
</evidence>
<dbReference type="Pfam" id="PF12783">
    <property type="entry name" value="Sec7-like_HUS"/>
    <property type="match status" value="1"/>
</dbReference>
<dbReference type="OrthoDB" id="430364at2759"/>
<feature type="compositionally biased region" description="Basic and acidic residues" evidence="9">
    <location>
        <begin position="593"/>
        <end position="606"/>
    </location>
</feature>
<dbReference type="CDD" id="cd00171">
    <property type="entry name" value="Sec7"/>
    <property type="match status" value="1"/>
</dbReference>
<dbReference type="GO" id="GO:0016020">
    <property type="term" value="C:membrane"/>
    <property type="evidence" value="ECO:0007669"/>
    <property type="project" value="UniProtKB-SubCell"/>
</dbReference>
<evidence type="ECO:0000256" key="1">
    <source>
        <dbReference type="ARBA" id="ARBA00004287"/>
    </source>
</evidence>
<dbReference type="InterPro" id="IPR032629">
    <property type="entry name" value="DCB_dom"/>
</dbReference>
<dbReference type="Pfam" id="PF16213">
    <property type="entry name" value="DCB"/>
    <property type="match status" value="1"/>
</dbReference>
<evidence type="ECO:0000313" key="12">
    <source>
        <dbReference type="Proteomes" id="UP000822688"/>
    </source>
</evidence>
<dbReference type="Pfam" id="PF09324">
    <property type="entry name" value="Sec7-like_HDS"/>
    <property type="match status" value="1"/>
</dbReference>
<dbReference type="PANTHER" id="PTHR10663:SF375">
    <property type="entry name" value="LD29171P"/>
    <property type="match status" value="1"/>
</dbReference>
<dbReference type="Proteomes" id="UP000822688">
    <property type="component" value="Chromosome 11"/>
</dbReference>
<dbReference type="InterPro" id="IPR011989">
    <property type="entry name" value="ARM-like"/>
</dbReference>
<dbReference type="GO" id="GO:0005085">
    <property type="term" value="F:guanyl-nucleotide exchange factor activity"/>
    <property type="evidence" value="ECO:0007669"/>
    <property type="project" value="UniProtKB-KW"/>
</dbReference>
<evidence type="ECO:0000313" key="11">
    <source>
        <dbReference type="EMBL" id="KAG0556368.1"/>
    </source>
</evidence>
<keyword evidence="5" id="KW-0963">Cytoplasm</keyword>
<keyword evidence="12" id="KW-1185">Reference proteome</keyword>
<dbReference type="InterPro" id="IPR015403">
    <property type="entry name" value="Mon2/Sec7/BIG1-like_HDS"/>
</dbReference>
<accession>A0A8T0GEW4</accession>
<dbReference type="GO" id="GO:0005802">
    <property type="term" value="C:trans-Golgi network"/>
    <property type="evidence" value="ECO:0007669"/>
    <property type="project" value="TreeGrafter"/>
</dbReference>
<dbReference type="InterPro" id="IPR023394">
    <property type="entry name" value="Sec7_C_sf"/>
</dbReference>
<dbReference type="FunFam" id="1.10.1000.11:FF:000005">
    <property type="entry name" value="Brefeldin A-inhibited guanine nucleotide-exchange 1"/>
    <property type="match status" value="1"/>
</dbReference>
<keyword evidence="4" id="KW-0813">Transport</keyword>
<organism evidence="11 12">
    <name type="scientific">Ceratodon purpureus</name>
    <name type="common">Fire moss</name>
    <name type="synonym">Dicranum purpureum</name>
    <dbReference type="NCBI Taxonomy" id="3225"/>
    <lineage>
        <taxon>Eukaryota</taxon>
        <taxon>Viridiplantae</taxon>
        <taxon>Streptophyta</taxon>
        <taxon>Embryophyta</taxon>
        <taxon>Bryophyta</taxon>
        <taxon>Bryophytina</taxon>
        <taxon>Bryopsida</taxon>
        <taxon>Dicranidae</taxon>
        <taxon>Pseudoditrichales</taxon>
        <taxon>Ditrichaceae</taxon>
        <taxon>Ceratodon</taxon>
    </lineage>
</organism>
<dbReference type="InterPro" id="IPR035999">
    <property type="entry name" value="Sec7_dom_sf"/>
</dbReference>
<keyword evidence="7" id="KW-0653">Protein transport</keyword>
<evidence type="ECO:0000256" key="6">
    <source>
        <dbReference type="ARBA" id="ARBA00022658"/>
    </source>
</evidence>
<dbReference type="Gene3D" id="1.10.1000.11">
    <property type="entry name" value="Arf Nucleotide-binding Site Opener,domain 2"/>
    <property type="match status" value="1"/>
</dbReference>
<comment type="caution">
    <text evidence="11">The sequence shown here is derived from an EMBL/GenBank/DDBJ whole genome shotgun (WGS) entry which is preliminary data.</text>
</comment>
<evidence type="ECO:0000259" key="10">
    <source>
        <dbReference type="PROSITE" id="PS50190"/>
    </source>
</evidence>
<dbReference type="Gene3D" id="1.25.10.10">
    <property type="entry name" value="Leucine-rich Repeat Variant"/>
    <property type="match status" value="1"/>
</dbReference>
<dbReference type="SUPFAM" id="SSF48371">
    <property type="entry name" value="ARM repeat"/>
    <property type="match status" value="1"/>
</dbReference>
<dbReference type="GO" id="GO:0005829">
    <property type="term" value="C:cytosol"/>
    <property type="evidence" value="ECO:0007669"/>
    <property type="project" value="UniProtKB-SubCell"/>
</dbReference>
<keyword evidence="8" id="KW-0472">Membrane</keyword>
<evidence type="ECO:0000256" key="4">
    <source>
        <dbReference type="ARBA" id="ARBA00022448"/>
    </source>
</evidence>
<evidence type="ECO:0000256" key="8">
    <source>
        <dbReference type="ARBA" id="ARBA00023136"/>
    </source>
</evidence>
<dbReference type="PANTHER" id="PTHR10663">
    <property type="entry name" value="GUANYL-NUCLEOTIDE EXCHANGE FACTOR"/>
    <property type="match status" value="1"/>
</dbReference>
<dbReference type="Gene3D" id="1.10.220.20">
    <property type="match status" value="1"/>
</dbReference>
<gene>
    <name evidence="11" type="ORF">KC19_11G048100</name>
</gene>
<feature type="region of interest" description="Disordered" evidence="9">
    <location>
        <begin position="559"/>
        <end position="622"/>
    </location>
</feature>
<dbReference type="InterPro" id="IPR000904">
    <property type="entry name" value="Sec7_dom"/>
</dbReference>
<name>A0A8T0GEW4_CERPU</name>
<dbReference type="Pfam" id="PF20252">
    <property type="entry name" value="BIG2_C"/>
    <property type="match status" value="1"/>
</dbReference>
<dbReference type="InterPro" id="IPR046455">
    <property type="entry name" value="Sec7/BIG1-like_C"/>
</dbReference>
<evidence type="ECO:0000256" key="2">
    <source>
        <dbReference type="ARBA" id="ARBA00004514"/>
    </source>
</evidence>